<reference evidence="2 3" key="1">
    <citation type="submission" date="2022-01" db="EMBL/GenBank/DDBJ databases">
        <title>Collection of gut derived symbiotic bacterial strains cultured from healthy donors.</title>
        <authorList>
            <person name="Lin H."/>
            <person name="Kohout C."/>
            <person name="Waligurski E."/>
            <person name="Pamer E.G."/>
        </authorList>
    </citation>
    <scope>NUCLEOTIDE SEQUENCE [LARGE SCALE GENOMIC DNA]</scope>
    <source>
        <strain evidence="2 3">DFI.7.58</strain>
    </source>
</reference>
<comment type="caution">
    <text evidence="2">The sequence shown here is derived from an EMBL/GenBank/DDBJ whole genome shotgun (WGS) entry which is preliminary data.</text>
</comment>
<keyword evidence="3" id="KW-1185">Reference proteome</keyword>
<dbReference type="Pfam" id="PF12651">
    <property type="entry name" value="RHH_3"/>
    <property type="match status" value="1"/>
</dbReference>
<dbReference type="InterPro" id="IPR038733">
    <property type="entry name" value="Predicted_DNA_bind_prot_RHH"/>
</dbReference>
<sequence length="62" mass="7320">MGDLKYRERLSSSVDKGLYRAIRKYSIETRIPLSKLLDEAIEDFLKKNGVSYEIEDNLRRNL</sequence>
<accession>A0ABS9MK48</accession>
<proteinExistence type="predicted"/>
<gene>
    <name evidence="2" type="ORF">L0P57_09600</name>
</gene>
<name>A0ABS9MK48_9FIRM</name>
<evidence type="ECO:0000313" key="2">
    <source>
        <dbReference type="EMBL" id="MCG4611183.1"/>
    </source>
</evidence>
<evidence type="ECO:0000259" key="1">
    <source>
        <dbReference type="Pfam" id="PF12651"/>
    </source>
</evidence>
<evidence type="ECO:0000313" key="3">
    <source>
        <dbReference type="Proteomes" id="UP001298681"/>
    </source>
</evidence>
<dbReference type="Proteomes" id="UP001298681">
    <property type="component" value="Unassembled WGS sequence"/>
</dbReference>
<protein>
    <submittedName>
        <fullName evidence="2">Ribbon-helix-helix domain-containing protein</fullName>
    </submittedName>
</protein>
<organism evidence="2 3">
    <name type="scientific">Anaeromassilibacillus senegalensis</name>
    <dbReference type="NCBI Taxonomy" id="1673717"/>
    <lineage>
        <taxon>Bacteria</taxon>
        <taxon>Bacillati</taxon>
        <taxon>Bacillota</taxon>
        <taxon>Clostridia</taxon>
        <taxon>Eubacteriales</taxon>
        <taxon>Acutalibacteraceae</taxon>
        <taxon>Anaeromassilibacillus</taxon>
    </lineage>
</organism>
<feature type="domain" description="Predicted DNA-binding protein ribbon-helix-helix" evidence="1">
    <location>
        <begin position="7"/>
        <end position="47"/>
    </location>
</feature>
<dbReference type="RefSeq" id="WP_087231127.1">
    <property type="nucleotide sequence ID" value="NZ_JAKNHQ010000012.1"/>
</dbReference>
<dbReference type="EMBL" id="JAKNHQ010000012">
    <property type="protein sequence ID" value="MCG4611183.1"/>
    <property type="molecule type" value="Genomic_DNA"/>
</dbReference>